<dbReference type="AlphaFoldDB" id="A0A1K1STU1"/>
<dbReference type="Proteomes" id="UP000183788">
    <property type="component" value="Unassembled WGS sequence"/>
</dbReference>
<dbReference type="Pfam" id="PF13239">
    <property type="entry name" value="2TM"/>
    <property type="match status" value="1"/>
</dbReference>
<protein>
    <submittedName>
        <fullName evidence="3">2TM domain-containing protein</fullName>
    </submittedName>
</protein>
<dbReference type="OrthoDB" id="8965954at2"/>
<keyword evidence="1" id="KW-0472">Membrane</keyword>
<dbReference type="InterPro" id="IPR025698">
    <property type="entry name" value="2TM_dom"/>
</dbReference>
<accession>A0A1K1STU1</accession>
<evidence type="ECO:0000313" key="4">
    <source>
        <dbReference type="EMBL" id="WQG87056.1"/>
    </source>
</evidence>
<organism evidence="3 5">
    <name type="scientific">Chitinophaga sancti</name>
    <dbReference type="NCBI Taxonomy" id="1004"/>
    <lineage>
        <taxon>Bacteria</taxon>
        <taxon>Pseudomonadati</taxon>
        <taxon>Bacteroidota</taxon>
        <taxon>Chitinophagia</taxon>
        <taxon>Chitinophagales</taxon>
        <taxon>Chitinophagaceae</taxon>
        <taxon>Chitinophaga</taxon>
    </lineage>
</organism>
<evidence type="ECO:0000313" key="3">
    <source>
        <dbReference type="EMBL" id="SFW87753.1"/>
    </source>
</evidence>
<dbReference type="EMBL" id="FPIZ01000033">
    <property type="protein sequence ID" value="SFW87753.1"/>
    <property type="molecule type" value="Genomic_DNA"/>
</dbReference>
<sequence>METTQQRDERLWKIAKSRTAFKNSLIVYLVMNLFFWAIWYATTGHYYEGTPWPVWPGLGWGLAIAFQYFNAFHRDPFGDTLKEYERLQAEKEHRGL</sequence>
<keyword evidence="1" id="KW-0812">Transmembrane</keyword>
<keyword evidence="1" id="KW-1133">Transmembrane helix</keyword>
<reference evidence="4 6" key="2">
    <citation type="submission" date="2023-11" db="EMBL/GenBank/DDBJ databases">
        <title>MicrobeMod: A computational toolkit for identifying prokaryotic methylation and restriction-modification with nanopore sequencing.</title>
        <authorList>
            <person name="Crits-Christoph A."/>
            <person name="Kang S.C."/>
            <person name="Lee H."/>
            <person name="Ostrov N."/>
        </authorList>
    </citation>
    <scope>NUCLEOTIDE SEQUENCE [LARGE SCALE GENOMIC DNA]</scope>
    <source>
        <strain evidence="4 6">ATCC 23090</strain>
    </source>
</reference>
<evidence type="ECO:0000256" key="1">
    <source>
        <dbReference type="SAM" id="Phobius"/>
    </source>
</evidence>
<feature type="transmembrane region" description="Helical" evidence="1">
    <location>
        <begin position="54"/>
        <end position="72"/>
    </location>
</feature>
<keyword evidence="6" id="KW-1185">Reference proteome</keyword>
<gene>
    <name evidence="3" type="ORF">SAMN05661012_06130</name>
    <name evidence="4" type="ORF">SR876_19235</name>
</gene>
<dbReference type="Proteomes" id="UP001326715">
    <property type="component" value="Chromosome"/>
</dbReference>
<feature type="domain" description="2TM" evidence="2">
    <location>
        <begin position="16"/>
        <end position="92"/>
    </location>
</feature>
<name>A0A1K1STU1_9BACT</name>
<evidence type="ECO:0000259" key="2">
    <source>
        <dbReference type="Pfam" id="PF13239"/>
    </source>
</evidence>
<evidence type="ECO:0000313" key="6">
    <source>
        <dbReference type="Proteomes" id="UP001326715"/>
    </source>
</evidence>
<dbReference type="STRING" id="1004.SAMN05661012_06130"/>
<dbReference type="RefSeq" id="WP_072365778.1">
    <property type="nucleotide sequence ID" value="NZ_CBHWAX010000201.1"/>
</dbReference>
<feature type="transmembrane region" description="Helical" evidence="1">
    <location>
        <begin position="20"/>
        <end position="42"/>
    </location>
</feature>
<evidence type="ECO:0000313" key="5">
    <source>
        <dbReference type="Proteomes" id="UP000183788"/>
    </source>
</evidence>
<proteinExistence type="predicted"/>
<reference evidence="3 5" key="1">
    <citation type="submission" date="2016-11" db="EMBL/GenBank/DDBJ databases">
        <authorList>
            <person name="Jaros S."/>
            <person name="Januszkiewicz K."/>
            <person name="Wedrychowicz H."/>
        </authorList>
    </citation>
    <scope>NUCLEOTIDE SEQUENCE [LARGE SCALE GENOMIC DNA]</scope>
    <source>
        <strain evidence="3 5">DSM 784</strain>
    </source>
</reference>
<dbReference type="EMBL" id="CP140154">
    <property type="protein sequence ID" value="WQG87056.1"/>
    <property type="molecule type" value="Genomic_DNA"/>
</dbReference>